<dbReference type="AlphaFoldDB" id="A0A1B6K5S2"/>
<feature type="domain" description="PH" evidence="6">
    <location>
        <begin position="100"/>
        <end position="195"/>
    </location>
</feature>
<sequence length="522" mass="56920">MTTGLRHIATEPANLNQKPFTAMDRKRSPQLRNKMKSVAGTASDSDGSAESNSLSVDSNNDQVSKIPSSKEPVLKRINRRGSEWEIVEGLKDGQRFDKKPEVFTGYLHKKRKWPLKGWHKRYFVLDKGILVYGKSPGDVARGKIHGSVDIGLSVISTKSKRKRLDIDAEEFIHHLKAKQYDVFQQWVQQLKQHRLYRQHLLTYGTREALLRNTDDEKNTPNNVHRNNHKSSEVRTPPPLPRLAAWLLEASPPLELAARDLTQAQQTLAQLTRLLEQLETSSQPDSEMSVADGFSPNVKKDRRKFGLRKKKSGKGSSVDLNASSSPNKTVDNESSSPLSTCSFSGGLSISPASAVLSCSNPSLPTAGVARPQSLPAGDHLFPPLAPTTSAPPPDNQLHSDFTVLAREIHSSLKSILYTLSTERERLKSALEAEGGGGGGSNAVIAALRNTLHQTLQQNSDLRARLGRIHESSDLSDISETKPLHQSLSYSSSCISASEFFDAEEYQSNGVGGGEGGAGAGGGA</sequence>
<dbReference type="InterPro" id="IPR041680">
    <property type="entry name" value="PH_8"/>
</dbReference>
<name>A0A1B6K5S2_9HEMI</name>
<dbReference type="InterPro" id="IPR000648">
    <property type="entry name" value="Oxysterol-bd"/>
</dbReference>
<keyword evidence="2" id="KW-0813">Transport</keyword>
<evidence type="ECO:0000256" key="2">
    <source>
        <dbReference type="ARBA" id="ARBA00022448"/>
    </source>
</evidence>
<dbReference type="InterPro" id="IPR011993">
    <property type="entry name" value="PH-like_dom_sf"/>
</dbReference>
<proteinExistence type="inferred from homology"/>
<gene>
    <name evidence="7" type="ORF">g.13843</name>
</gene>
<dbReference type="GO" id="GO:0005886">
    <property type="term" value="C:plasma membrane"/>
    <property type="evidence" value="ECO:0007669"/>
    <property type="project" value="TreeGrafter"/>
</dbReference>
<dbReference type="FunFam" id="2.30.29.30:FF:000011">
    <property type="entry name" value="Oxysterol-binding protein"/>
    <property type="match status" value="1"/>
</dbReference>
<feature type="compositionally biased region" description="Polar residues" evidence="5">
    <location>
        <begin position="317"/>
        <end position="336"/>
    </location>
</feature>
<evidence type="ECO:0000256" key="4">
    <source>
        <dbReference type="ARBA" id="ARBA00023121"/>
    </source>
</evidence>
<dbReference type="Pfam" id="PF15409">
    <property type="entry name" value="PH_8"/>
    <property type="match status" value="1"/>
</dbReference>
<keyword evidence="3" id="KW-0445">Lipid transport</keyword>
<feature type="compositionally biased region" description="Pro residues" evidence="5">
    <location>
        <begin position="382"/>
        <end position="393"/>
    </location>
</feature>
<dbReference type="GO" id="GO:0015485">
    <property type="term" value="F:cholesterol binding"/>
    <property type="evidence" value="ECO:0007669"/>
    <property type="project" value="TreeGrafter"/>
</dbReference>
<feature type="region of interest" description="Disordered" evidence="5">
    <location>
        <begin position="1"/>
        <end position="72"/>
    </location>
</feature>
<protein>
    <recommendedName>
        <fullName evidence="6">PH domain-containing protein</fullName>
    </recommendedName>
</protein>
<dbReference type="InterPro" id="IPR001849">
    <property type="entry name" value="PH_domain"/>
</dbReference>
<accession>A0A1B6K5S2</accession>
<reference evidence="7" key="1">
    <citation type="submission" date="2015-11" db="EMBL/GenBank/DDBJ databases">
        <title>De novo transcriptome assembly of four potential Pierce s Disease insect vectors from Arizona vineyards.</title>
        <authorList>
            <person name="Tassone E.E."/>
        </authorList>
    </citation>
    <scope>NUCLEOTIDE SEQUENCE</scope>
</reference>
<feature type="compositionally biased region" description="Polar residues" evidence="5">
    <location>
        <begin position="40"/>
        <end position="67"/>
    </location>
</feature>
<evidence type="ECO:0000256" key="1">
    <source>
        <dbReference type="ARBA" id="ARBA00008842"/>
    </source>
</evidence>
<dbReference type="PROSITE" id="PS50003">
    <property type="entry name" value="PH_DOMAIN"/>
    <property type="match status" value="1"/>
</dbReference>
<comment type="similarity">
    <text evidence="1">Belongs to the OSBP family.</text>
</comment>
<dbReference type="GO" id="GO:0005829">
    <property type="term" value="C:cytosol"/>
    <property type="evidence" value="ECO:0007669"/>
    <property type="project" value="TreeGrafter"/>
</dbReference>
<dbReference type="CDD" id="cd13287">
    <property type="entry name" value="PH_ORP3_ORP6_ORP7"/>
    <property type="match status" value="1"/>
</dbReference>
<dbReference type="SUPFAM" id="SSF50729">
    <property type="entry name" value="PH domain-like"/>
    <property type="match status" value="1"/>
</dbReference>
<feature type="compositionally biased region" description="Basic residues" evidence="5">
    <location>
        <begin position="299"/>
        <end position="312"/>
    </location>
</feature>
<organism evidence="7">
    <name type="scientific">Homalodisca liturata</name>
    <dbReference type="NCBI Taxonomy" id="320908"/>
    <lineage>
        <taxon>Eukaryota</taxon>
        <taxon>Metazoa</taxon>
        <taxon>Ecdysozoa</taxon>
        <taxon>Arthropoda</taxon>
        <taxon>Hexapoda</taxon>
        <taxon>Insecta</taxon>
        <taxon>Pterygota</taxon>
        <taxon>Neoptera</taxon>
        <taxon>Paraneoptera</taxon>
        <taxon>Hemiptera</taxon>
        <taxon>Auchenorrhyncha</taxon>
        <taxon>Membracoidea</taxon>
        <taxon>Cicadellidae</taxon>
        <taxon>Cicadellinae</taxon>
        <taxon>Proconiini</taxon>
        <taxon>Homalodisca</taxon>
    </lineage>
</organism>
<evidence type="ECO:0000256" key="5">
    <source>
        <dbReference type="SAM" id="MobiDB-lite"/>
    </source>
</evidence>
<dbReference type="GO" id="GO:0097038">
    <property type="term" value="C:perinuclear endoplasmic reticulum"/>
    <property type="evidence" value="ECO:0007669"/>
    <property type="project" value="TreeGrafter"/>
</dbReference>
<evidence type="ECO:0000313" key="7">
    <source>
        <dbReference type="EMBL" id="JAT06801.1"/>
    </source>
</evidence>
<dbReference type="Gene3D" id="2.30.29.30">
    <property type="entry name" value="Pleckstrin-homology domain (PH domain)/Phosphotyrosine-binding domain (PTB)"/>
    <property type="match status" value="1"/>
</dbReference>
<feature type="region of interest" description="Disordered" evidence="5">
    <location>
        <begin position="368"/>
        <end position="397"/>
    </location>
</feature>
<dbReference type="PANTHER" id="PTHR10972">
    <property type="entry name" value="OXYSTEROL-BINDING PROTEIN-RELATED"/>
    <property type="match status" value="1"/>
</dbReference>
<dbReference type="SMART" id="SM00233">
    <property type="entry name" value="PH"/>
    <property type="match status" value="1"/>
</dbReference>
<feature type="non-terminal residue" evidence="7">
    <location>
        <position position="522"/>
    </location>
</feature>
<dbReference type="PANTHER" id="PTHR10972:SF203">
    <property type="entry name" value="OXYSTEROL-BINDING PROTEIN HOMOLOG 3"/>
    <property type="match status" value="1"/>
</dbReference>
<keyword evidence="4" id="KW-0446">Lipid-binding</keyword>
<evidence type="ECO:0000259" key="6">
    <source>
        <dbReference type="PROSITE" id="PS50003"/>
    </source>
</evidence>
<evidence type="ECO:0000256" key="3">
    <source>
        <dbReference type="ARBA" id="ARBA00023055"/>
    </source>
</evidence>
<feature type="region of interest" description="Disordered" evidence="5">
    <location>
        <begin position="278"/>
        <end position="336"/>
    </location>
</feature>
<dbReference type="GO" id="GO:0006869">
    <property type="term" value="P:lipid transport"/>
    <property type="evidence" value="ECO:0007669"/>
    <property type="project" value="UniProtKB-KW"/>
</dbReference>
<dbReference type="EMBL" id="GECU01000906">
    <property type="protein sequence ID" value="JAT06801.1"/>
    <property type="molecule type" value="Transcribed_RNA"/>
</dbReference>
<feature type="region of interest" description="Disordered" evidence="5">
    <location>
        <begin position="211"/>
        <end position="237"/>
    </location>
</feature>